<name>A0A0B8QMS9_LACLL</name>
<accession>A0A0B8QMS9</accession>
<dbReference type="PANTHER" id="PTHR41287:SF1">
    <property type="entry name" value="PROTEIN YMFN"/>
    <property type="match status" value="1"/>
</dbReference>
<protein>
    <submittedName>
        <fullName evidence="3">Phage terminase-like protein, large subunit</fullName>
    </submittedName>
</protein>
<dbReference type="InterPro" id="IPR046462">
    <property type="entry name" value="TerL_nuclease"/>
</dbReference>
<gene>
    <name evidence="3" type="ORF">JCM5805K_2464</name>
</gene>
<dbReference type="PANTHER" id="PTHR41287">
    <property type="match status" value="1"/>
</dbReference>
<proteinExistence type="predicted"/>
<dbReference type="Pfam" id="PF20441">
    <property type="entry name" value="TerL_nuclease"/>
    <property type="match status" value="1"/>
</dbReference>
<dbReference type="InterPro" id="IPR027417">
    <property type="entry name" value="P-loop_NTPase"/>
</dbReference>
<evidence type="ECO:0000259" key="1">
    <source>
        <dbReference type="Pfam" id="PF03354"/>
    </source>
</evidence>
<reference evidence="3 4" key="1">
    <citation type="submission" date="2015-01" db="EMBL/GenBank/DDBJ databases">
        <title>Lactococcus lactis subsp.lactis JCM 5805 whole genome shotgun sequence.</title>
        <authorList>
            <person name="Fujii T."/>
            <person name="Tomita Y."/>
            <person name="Ikushima S."/>
            <person name="Fujiwara D."/>
        </authorList>
    </citation>
    <scope>NUCLEOTIDE SEQUENCE [LARGE SCALE GENOMIC DNA]</scope>
    <source>
        <strain evidence="3 4">JCM 5805</strain>
    </source>
</reference>
<comment type="caution">
    <text evidence="3">The sequence shown here is derived from an EMBL/GenBank/DDBJ whole genome shotgun (WGS) entry which is preliminary data.</text>
</comment>
<dbReference type="InterPro" id="IPR005021">
    <property type="entry name" value="Terminase_largesu-like"/>
</dbReference>
<dbReference type="GO" id="GO:0004519">
    <property type="term" value="F:endonuclease activity"/>
    <property type="evidence" value="ECO:0007669"/>
    <property type="project" value="InterPro"/>
</dbReference>
<dbReference type="Gene3D" id="3.40.50.300">
    <property type="entry name" value="P-loop containing nucleotide triphosphate hydrolases"/>
    <property type="match status" value="1"/>
</dbReference>
<organism evidence="3 4">
    <name type="scientific">Lactococcus lactis subsp. lactis</name>
    <name type="common">Streptococcus lactis</name>
    <dbReference type="NCBI Taxonomy" id="1360"/>
    <lineage>
        <taxon>Bacteria</taxon>
        <taxon>Bacillati</taxon>
        <taxon>Bacillota</taxon>
        <taxon>Bacilli</taxon>
        <taxon>Lactobacillales</taxon>
        <taxon>Streptococcaceae</taxon>
        <taxon>Lactococcus</taxon>
    </lineage>
</organism>
<dbReference type="Proteomes" id="UP000031847">
    <property type="component" value="Unassembled WGS sequence"/>
</dbReference>
<dbReference type="EMBL" id="BBSI01000038">
    <property type="protein sequence ID" value="GAM81340.1"/>
    <property type="molecule type" value="Genomic_DNA"/>
</dbReference>
<evidence type="ECO:0000259" key="2">
    <source>
        <dbReference type="Pfam" id="PF20441"/>
    </source>
</evidence>
<evidence type="ECO:0000313" key="4">
    <source>
        <dbReference type="Proteomes" id="UP000031847"/>
    </source>
</evidence>
<dbReference type="Pfam" id="PF03354">
    <property type="entry name" value="TerL_ATPase"/>
    <property type="match status" value="1"/>
</dbReference>
<feature type="domain" description="Terminase large subunit-like ATPase" evidence="1">
    <location>
        <begin position="72"/>
        <end position="243"/>
    </location>
</feature>
<evidence type="ECO:0000313" key="3">
    <source>
        <dbReference type="EMBL" id="GAM81340.1"/>
    </source>
</evidence>
<dbReference type="InterPro" id="IPR046461">
    <property type="entry name" value="TerL_ATPase"/>
</dbReference>
<feature type="domain" description="Terminase large subunit-like endonuclease" evidence="2">
    <location>
        <begin position="255"/>
        <end position="564"/>
    </location>
</feature>
<sequence>MRKIYMLIKYVSDYINSYHAQKVKLNKERIELVEYIAREIEPRLERKEIHFDESQINKCIRYIETFYFKLEDFQKFIISFIFLFWSDGNDIVFEQFLIMMGRGGGKNGLISGVTNYLQTPMHGIPKYHISLVANSEDQAKMSFEEIYDTIEMNEKLQRMFSWGKKEIKNRKTQSIIRYKTSNGNTKDGLRDGAVVFDEIHQYEDHKVTDVYISGLGKVANPREFYIGTDGFVREGFIDEMKELAHKVLKGDADFDELFPFICKLNDEQEVDDPTNWEMANPMFTLPMSSYAKRLYKKVTKQYKKLEVNPSGRDEFMTKRMNLPVTDIERSVATYEELKATKKEFPELRNLPAVGGFDFASTRDFIAVGALFKVDGDYVFKSHSFVRKEFVDRIYSYSKPNENVNGKRRFAPIRQWEDEGLLTVLDEPSMDAQHVVDWFVRMRDEEGYEFQTICGDGYKMREYLQPKFEEAGFEVSWNGKFEEPLGYRVEVIRNFRAIDAQLSTVIEDSFANQKINFGDNDMMRWYTNNVLRHLKKDGNVEYIKKEDVRRKTDGFKAFEAAMFKADLLNEVDTADFYDNLGWFMG</sequence>
<dbReference type="AlphaFoldDB" id="A0A0B8QMS9"/>